<dbReference type="GO" id="GO:0005886">
    <property type="term" value="C:plasma membrane"/>
    <property type="evidence" value="ECO:0007669"/>
    <property type="project" value="UniProtKB-SubCell"/>
</dbReference>
<keyword evidence="5" id="KW-0472">Membrane</keyword>
<gene>
    <name evidence="6" type="ORF">B9H00_09520</name>
</gene>
<organism evidence="6 7">
    <name type="scientific">Kushneria marisflavi</name>
    <dbReference type="NCBI Taxonomy" id="157779"/>
    <lineage>
        <taxon>Bacteria</taxon>
        <taxon>Pseudomonadati</taxon>
        <taxon>Pseudomonadota</taxon>
        <taxon>Gammaproteobacteria</taxon>
        <taxon>Oceanospirillales</taxon>
        <taxon>Halomonadaceae</taxon>
        <taxon>Kushneria</taxon>
    </lineage>
</organism>
<proteinExistence type="predicted"/>
<accession>A0A240UP27</accession>
<dbReference type="KEGG" id="kma:B9H00_09520"/>
<evidence type="ECO:0000256" key="3">
    <source>
        <dbReference type="ARBA" id="ARBA00022692"/>
    </source>
</evidence>
<name>A0A240UP27_9GAMM</name>
<dbReference type="Proteomes" id="UP000194457">
    <property type="component" value="Chromosome"/>
</dbReference>
<dbReference type="Pfam" id="PF03899">
    <property type="entry name" value="ATP-synt_I"/>
    <property type="match status" value="1"/>
</dbReference>
<keyword evidence="4" id="KW-1133">Transmembrane helix</keyword>
<evidence type="ECO:0000256" key="5">
    <source>
        <dbReference type="ARBA" id="ARBA00023136"/>
    </source>
</evidence>
<dbReference type="InterPro" id="IPR005598">
    <property type="entry name" value="ATP_synth_I"/>
</dbReference>
<keyword evidence="2" id="KW-1003">Cell membrane</keyword>
<evidence type="ECO:0000313" key="7">
    <source>
        <dbReference type="Proteomes" id="UP000194457"/>
    </source>
</evidence>
<keyword evidence="7" id="KW-1185">Reference proteome</keyword>
<dbReference type="AlphaFoldDB" id="A0A240UP27"/>
<evidence type="ECO:0000256" key="2">
    <source>
        <dbReference type="ARBA" id="ARBA00022475"/>
    </source>
</evidence>
<evidence type="ECO:0000256" key="4">
    <source>
        <dbReference type="ARBA" id="ARBA00022989"/>
    </source>
</evidence>
<evidence type="ECO:0000256" key="1">
    <source>
        <dbReference type="ARBA" id="ARBA00004651"/>
    </source>
</evidence>
<protein>
    <submittedName>
        <fullName evidence="6">Uncharacterized protein</fullName>
    </submittedName>
</protein>
<sequence>MPVTLKQAGGFLIIRLPDVMSRIFRECIKSMQQGKPATPAASRRPRIYRLLMVQLGVTVVTAALLAIEANNNLALSALKGGIAGLVPNVYFAWRAFLYRGARFQRQMVRSFYRAQVGKHFLAILLFAGIFVISPPQSPEWFFMTFALVQCVYWLTPWLLGRPGSH</sequence>
<comment type="subcellular location">
    <subcellularLocation>
        <location evidence="1">Cell membrane</location>
        <topology evidence="1">Multi-pass membrane protein</topology>
    </subcellularLocation>
</comment>
<reference evidence="6 7" key="1">
    <citation type="submission" date="2017-05" db="EMBL/GenBank/DDBJ databases">
        <authorList>
            <person name="Song R."/>
            <person name="Chenine A.L."/>
            <person name="Ruprecht R.M."/>
        </authorList>
    </citation>
    <scope>NUCLEOTIDE SEQUENCE [LARGE SCALE GENOMIC DNA]</scope>
    <source>
        <strain evidence="6">SW32</strain>
    </source>
</reference>
<keyword evidence="3" id="KW-0812">Transmembrane</keyword>
<dbReference type="EMBL" id="CP021358">
    <property type="protein sequence ID" value="ART63267.1"/>
    <property type="molecule type" value="Genomic_DNA"/>
</dbReference>
<evidence type="ECO:0000313" key="6">
    <source>
        <dbReference type="EMBL" id="ART63267.1"/>
    </source>
</evidence>